<evidence type="ECO:0000313" key="1">
    <source>
        <dbReference type="EMBL" id="MCR1897476.1"/>
    </source>
</evidence>
<name>A0AAE3HCW9_9FIRM</name>
<reference evidence="1" key="1">
    <citation type="submission" date="2022-07" db="EMBL/GenBank/DDBJ databases">
        <title>Enhanced cultured diversity of the mouse gut microbiota enables custom-made synthetic communities.</title>
        <authorList>
            <person name="Afrizal A."/>
        </authorList>
    </citation>
    <scope>NUCLEOTIDE SEQUENCE</scope>
    <source>
        <strain evidence="1">DSM 28593</strain>
    </source>
</reference>
<dbReference type="Pfam" id="PF19677">
    <property type="entry name" value="DUF6179"/>
    <property type="match status" value="1"/>
</dbReference>
<dbReference type="Proteomes" id="UP001205748">
    <property type="component" value="Unassembled WGS sequence"/>
</dbReference>
<dbReference type="InterPro" id="IPR045751">
    <property type="entry name" value="DUF6179"/>
</dbReference>
<accession>A0AAE3HCW9</accession>
<protein>
    <submittedName>
        <fullName evidence="1">DUF6179 domain-containing protein</fullName>
    </submittedName>
</protein>
<evidence type="ECO:0000313" key="2">
    <source>
        <dbReference type="Proteomes" id="UP001205748"/>
    </source>
</evidence>
<dbReference type="AlphaFoldDB" id="A0AAE3HCW9"/>
<keyword evidence="2" id="KW-1185">Reference proteome</keyword>
<dbReference type="RefSeq" id="WP_257528881.1">
    <property type="nucleotide sequence ID" value="NZ_JANKAS010000001.1"/>
</dbReference>
<gene>
    <name evidence="1" type="ORF">NSA47_00535</name>
</gene>
<proteinExistence type="predicted"/>
<dbReference type="EMBL" id="JANKAS010000001">
    <property type="protein sequence ID" value="MCR1897476.1"/>
    <property type="molecule type" value="Genomic_DNA"/>
</dbReference>
<sequence length="450" mass="51594">MTNIDRIHLIDRSKLSGKNYFASLIEQGRFYALLSDTEIERIQIESLTLLAKQTELFNHGASSSIPIEKAQDLLASILYTLGVQLKSYASPEDAIDRLKTENLDRLFYLGLKKINRKILIAKQTHLRLKRCLFKTKNVFYRLTAVDGINGFFKVYHPKFSAQEIHITADYPTFNGVDDLDGIEFIEKYLQNLTHENRFCSYFSEIAVHHLLCGLDEDYQKILLNVYEPVLIASLGCILTHHAGRDLNLNHKDIHTLANLFSGKDTDEVEQLIKNALDKLIAELGCSSDLSNYLRNSITKIAVSIKNAAHHNCLDKVFLIPFSPEDHQKILLSYGQRMDDKSYTAILHHLLQCNSADEKAEIICNRISSFGDLLEILQDADLMQEELLNIFRKIPSAVIAALIKRYPNEDFLYDESELKIYYALQTFKNLLPEEVRLQLEEAAKVIHFEIE</sequence>
<organism evidence="1 2">
    <name type="scientific">Irregularibacter muris</name>
    <dbReference type="NCBI Taxonomy" id="1796619"/>
    <lineage>
        <taxon>Bacteria</taxon>
        <taxon>Bacillati</taxon>
        <taxon>Bacillota</taxon>
        <taxon>Clostridia</taxon>
        <taxon>Eubacteriales</taxon>
        <taxon>Eubacteriaceae</taxon>
        <taxon>Irregularibacter</taxon>
    </lineage>
</organism>
<comment type="caution">
    <text evidence="1">The sequence shown here is derived from an EMBL/GenBank/DDBJ whole genome shotgun (WGS) entry which is preliminary data.</text>
</comment>